<dbReference type="EMBL" id="SMMU01000022">
    <property type="protein sequence ID" value="TCL28185.1"/>
    <property type="molecule type" value="Genomic_DNA"/>
</dbReference>
<name>A0A4R1PIC5_9GAMM</name>
<sequence length="39" mass="4798">MARSHVKSVFVHAYWRFRLGRWESVCQHWRSHPGQLTLF</sequence>
<protein>
    <submittedName>
        <fullName evidence="1">Uncharacterized protein</fullName>
    </submittedName>
</protein>
<comment type="caution">
    <text evidence="1">The sequence shown here is derived from an EMBL/GenBank/DDBJ whole genome shotgun (WGS) entry which is preliminary data.</text>
</comment>
<organism evidence="1 2">
    <name type="scientific">Azotobacter chroococcum</name>
    <dbReference type="NCBI Taxonomy" id="353"/>
    <lineage>
        <taxon>Bacteria</taxon>
        <taxon>Pseudomonadati</taxon>
        <taxon>Pseudomonadota</taxon>
        <taxon>Gammaproteobacteria</taxon>
        <taxon>Pseudomonadales</taxon>
        <taxon>Pseudomonadaceae</taxon>
        <taxon>Azotobacter</taxon>
    </lineage>
</organism>
<proteinExistence type="predicted"/>
<reference evidence="1 2" key="1">
    <citation type="submission" date="2019-03" db="EMBL/GenBank/DDBJ databases">
        <title>Genomic Encyclopedia of Type Strains, Phase IV (KMG-IV): sequencing the most valuable type-strain genomes for metagenomic binning, comparative biology and taxonomic classification.</title>
        <authorList>
            <person name="Goeker M."/>
        </authorList>
    </citation>
    <scope>NUCLEOTIDE SEQUENCE [LARGE SCALE GENOMIC DNA]</scope>
    <source>
        <strain evidence="1 2">DSM 2286</strain>
    </source>
</reference>
<evidence type="ECO:0000313" key="1">
    <source>
        <dbReference type="EMBL" id="TCL28185.1"/>
    </source>
</evidence>
<evidence type="ECO:0000313" key="2">
    <source>
        <dbReference type="Proteomes" id="UP000295169"/>
    </source>
</evidence>
<gene>
    <name evidence="1" type="ORF">EV691_12270</name>
</gene>
<dbReference type="Proteomes" id="UP000295169">
    <property type="component" value="Unassembled WGS sequence"/>
</dbReference>
<accession>A0A4R1PIC5</accession>
<dbReference type="AlphaFoldDB" id="A0A4R1PIC5"/>